<evidence type="ECO:0000313" key="4">
    <source>
        <dbReference type="Proteomes" id="UP000434172"/>
    </source>
</evidence>
<keyword evidence="2" id="KW-0812">Transmembrane</keyword>
<feature type="region of interest" description="Disordered" evidence="1">
    <location>
        <begin position="167"/>
        <end position="195"/>
    </location>
</feature>
<evidence type="ECO:0000313" key="3">
    <source>
        <dbReference type="EMBL" id="KAF0322155.1"/>
    </source>
</evidence>
<keyword evidence="2" id="KW-0472">Membrane</keyword>
<dbReference type="OrthoDB" id="2847781at2759"/>
<evidence type="ECO:0000256" key="2">
    <source>
        <dbReference type="SAM" id="Phobius"/>
    </source>
</evidence>
<feature type="transmembrane region" description="Helical" evidence="2">
    <location>
        <begin position="339"/>
        <end position="360"/>
    </location>
</feature>
<keyword evidence="2" id="KW-1133">Transmembrane helix</keyword>
<dbReference type="EMBL" id="WOWK01000064">
    <property type="protein sequence ID" value="KAF0322155.1"/>
    <property type="molecule type" value="Genomic_DNA"/>
</dbReference>
<keyword evidence="4" id="KW-1185">Reference proteome</keyword>
<proteinExistence type="predicted"/>
<feature type="transmembrane region" description="Helical" evidence="2">
    <location>
        <begin position="234"/>
        <end position="256"/>
    </location>
</feature>
<organism evidence="3 4">
    <name type="scientific">Colletotrichum asianum</name>
    <dbReference type="NCBI Taxonomy" id="702518"/>
    <lineage>
        <taxon>Eukaryota</taxon>
        <taxon>Fungi</taxon>
        <taxon>Dikarya</taxon>
        <taxon>Ascomycota</taxon>
        <taxon>Pezizomycotina</taxon>
        <taxon>Sordariomycetes</taxon>
        <taxon>Hypocreomycetidae</taxon>
        <taxon>Glomerellales</taxon>
        <taxon>Glomerellaceae</taxon>
        <taxon>Colletotrichum</taxon>
        <taxon>Colletotrichum gloeosporioides species complex</taxon>
    </lineage>
</organism>
<feature type="transmembrane region" description="Helical" evidence="2">
    <location>
        <begin position="299"/>
        <end position="318"/>
    </location>
</feature>
<gene>
    <name evidence="3" type="ORF">GQ607_010658</name>
</gene>
<feature type="compositionally biased region" description="Basic and acidic residues" evidence="1">
    <location>
        <begin position="186"/>
        <end position="195"/>
    </location>
</feature>
<dbReference type="AlphaFoldDB" id="A0A8H3W9A3"/>
<feature type="transmembrane region" description="Helical" evidence="2">
    <location>
        <begin position="203"/>
        <end position="222"/>
    </location>
</feature>
<accession>A0A8H3W9A3</accession>
<feature type="transmembrane region" description="Helical" evidence="2">
    <location>
        <begin position="139"/>
        <end position="159"/>
    </location>
</feature>
<feature type="transmembrane region" description="Helical" evidence="2">
    <location>
        <begin position="268"/>
        <end position="287"/>
    </location>
</feature>
<comment type="caution">
    <text evidence="3">The sequence shown here is derived from an EMBL/GenBank/DDBJ whole genome shotgun (WGS) entry which is preliminary data.</text>
</comment>
<dbReference type="Proteomes" id="UP000434172">
    <property type="component" value="Unassembled WGS sequence"/>
</dbReference>
<name>A0A8H3W9A3_9PEZI</name>
<protein>
    <submittedName>
        <fullName evidence="3">Uncharacterized protein</fullName>
    </submittedName>
</protein>
<evidence type="ECO:0000256" key="1">
    <source>
        <dbReference type="SAM" id="MobiDB-lite"/>
    </source>
</evidence>
<sequence>MENSTNTNEVVSARAITGVLFALATAVMAQSSGLVCEADTNAGFLLRTSPIICVFDAINIIYHLADPLCDGKSLREAIGAMLLWRFNVQYHAGLRVLPLSTFNKVVNILRQVIVGPAAIVAFIKMCGFEGLVWTKVIAAAFFFSFIVTELLVVWPVMIWPEMLVPTEPNETPESNETHESDEDLESDKNPEGKKKKDRTYLRTYSSIAVAVMFMLWFASAAARDCFGQPHHTQPQWLASTTAALGCPLALNALVYVSHWRLVEMMNRWVPTFILGGLVFVNVGSYLICPLLPCHTSSTIAQLFTAILAAIWCGIAMWFSTEALLELRDIPDNANQRGKVEAISACYFCCLNVATALVYYIKSYDPTGTTNPHWAWLEWLG</sequence>
<reference evidence="3 4" key="1">
    <citation type="submission" date="2019-12" db="EMBL/GenBank/DDBJ databases">
        <title>A genome sequence resource for the geographically widespread anthracnose pathogen Colletotrichum asianum.</title>
        <authorList>
            <person name="Meng Y."/>
        </authorList>
    </citation>
    <scope>NUCLEOTIDE SEQUENCE [LARGE SCALE GENOMIC DNA]</scope>
    <source>
        <strain evidence="3 4">ICMP 18580</strain>
    </source>
</reference>